<reference evidence="3 4" key="1">
    <citation type="submission" date="2019-06" db="EMBL/GenBank/DDBJ databases">
        <title>Genomics analysis of Aphanomyces spp. identifies a new class of oomycete effector associated with host adaptation.</title>
        <authorList>
            <person name="Gaulin E."/>
        </authorList>
    </citation>
    <scope>NUCLEOTIDE SEQUENCE [LARGE SCALE GENOMIC DNA]</scope>
    <source>
        <strain evidence="3 4">E</strain>
    </source>
</reference>
<dbReference type="Gene3D" id="3.80.10.10">
    <property type="entry name" value="Ribonuclease Inhibitor"/>
    <property type="match status" value="2"/>
</dbReference>
<sequence>MGRGESVSLHVDNLDPEELRIMFDFLAKCTSIEHAHIDVGKVPTKRAYRQKLMRLSLDEPYAMMPPGYMKIVRSISIMASKATELVSLHLAGIHIPLEVASDLAHGLQGCRALQSINLEGSQLGDSGLDILEERLASRPSLCHLGLAHCKLTDVSARPLARILRTQAARRDEMYWSTTLRGQTVPNRGEGCFLLNVASNALGDAATDVLCHALYNDNWLYGTVVVHWGRDTYCVTHVCVCVYATGLNLSENNIGPRGVLNFADSLQTNTTLTVLLLQHNTNTDDRVSSFVNTLLQDRQMATTKQTSMNHPMEHTLLKAVLKSWGCLRRTADDDLLAKLLSKRTKTTSVASKVDHRGGKVLRRSSAPSIGGKAPLTKSPSSLRPALSSVPKASKVKSGGPKAAKKTILTKSSVKHAKHTAATTSSLKIGKQCPLTLQPERDGVTALDMLLNEQSVFRSNQEDPAVVVAAPAKRLDQQMVALVPVTHCLIKLMERISTLETAQANAQQHIDRAENLALKQKVATVVADPKPVDASTADMIQALESAIGHLTTQVSQLETTHIASSKRGAEGTSSFTDAMLDDLSLQLKRSFGLDE</sequence>
<comment type="caution">
    <text evidence="3">The sequence shown here is derived from an EMBL/GenBank/DDBJ whole genome shotgun (WGS) entry which is preliminary data.</text>
</comment>
<dbReference type="InterPro" id="IPR032675">
    <property type="entry name" value="LRR_dom_sf"/>
</dbReference>
<dbReference type="PANTHER" id="PTHR24110:SF3">
    <property type="entry name" value="CENTROSOMAL PROTEIN OF 78 KDA"/>
    <property type="match status" value="1"/>
</dbReference>
<evidence type="ECO:0000256" key="2">
    <source>
        <dbReference type="SAM" id="MobiDB-lite"/>
    </source>
</evidence>
<keyword evidence="1" id="KW-0175">Coiled coil</keyword>
<dbReference type="Proteomes" id="UP000469452">
    <property type="component" value="Unassembled WGS sequence"/>
</dbReference>
<evidence type="ECO:0000313" key="4">
    <source>
        <dbReference type="Proteomes" id="UP000469452"/>
    </source>
</evidence>
<dbReference type="PANTHER" id="PTHR24110">
    <property type="entry name" value="CENTROSOMAL PROTEIN OF 78 KDA"/>
    <property type="match status" value="1"/>
</dbReference>
<evidence type="ECO:0000256" key="1">
    <source>
        <dbReference type="SAM" id="Coils"/>
    </source>
</evidence>
<dbReference type="EMBL" id="VJMI01016789">
    <property type="protein sequence ID" value="KAF0716742.1"/>
    <property type="molecule type" value="Genomic_DNA"/>
</dbReference>
<dbReference type="SUPFAM" id="SSF52047">
    <property type="entry name" value="RNI-like"/>
    <property type="match status" value="1"/>
</dbReference>
<name>A0A6A4ZUV3_APHAT</name>
<feature type="region of interest" description="Disordered" evidence="2">
    <location>
        <begin position="349"/>
        <end position="403"/>
    </location>
</feature>
<evidence type="ECO:0000313" key="3">
    <source>
        <dbReference type="EMBL" id="KAF0716742.1"/>
    </source>
</evidence>
<proteinExistence type="predicted"/>
<accession>A0A6A4ZUV3</accession>
<feature type="coiled-coil region" evidence="1">
    <location>
        <begin position="494"/>
        <end position="558"/>
    </location>
</feature>
<gene>
    <name evidence="3" type="ORF">AaE_011015</name>
</gene>
<protein>
    <submittedName>
        <fullName evidence="3">Uncharacterized protein</fullName>
    </submittedName>
</protein>
<dbReference type="VEuPathDB" id="FungiDB:H257_13535"/>
<dbReference type="AlphaFoldDB" id="A0A6A4ZUV3"/>
<organism evidence="3 4">
    <name type="scientific">Aphanomyces astaci</name>
    <name type="common">Crayfish plague agent</name>
    <dbReference type="NCBI Taxonomy" id="112090"/>
    <lineage>
        <taxon>Eukaryota</taxon>
        <taxon>Sar</taxon>
        <taxon>Stramenopiles</taxon>
        <taxon>Oomycota</taxon>
        <taxon>Saprolegniomycetes</taxon>
        <taxon>Saprolegniales</taxon>
        <taxon>Verrucalvaceae</taxon>
        <taxon>Aphanomyces</taxon>
    </lineage>
</organism>